<sequence>MSCAMLTASREQQGRRYNVLGNSADTKRSPRLDLDLLLSIRRRLDEAAETHRKLVTEREKLLIHRENVRSAATKVRSRRIGAGNAEADFMNLLRGFTNQFGHLFTSHLITAYQKVQEARDALGTVEEDYLCAERSLGGFEWTFIDKENDFYQYELQDLFSDEFLDQYSHINAEEPRLPPGPVLDTVPSSTVVRLELQAALAKLNQLRTQFNALRPQQARYLEEKRAQKRHKNNNLTRTTDTEFVTRYSAFLAEISDQEVKAQHLKLTLMQHEASESVIARRSSDPCPFDGREMSFDIVRRAQTDGAVSTLLENAAFQHRTHEWILERLKGDPLEKTIYLNILAQFGVPHTEHESWEDRATQYWPHDMSEQPLQTIKEPFSVSHHTIQSPNQNTSQSSQWQYPSDNFPSTPRKPKLRLNFEDNFNYAPAPSLEYDEPQEQIRMQVPPLPLPGELRSQQHLKSITDKSSKIPALRIVPTDAQDVAPDPKSPTSSPLGTNRIL</sequence>
<proteinExistence type="predicted"/>
<gene>
    <name evidence="1" type="ORF">BDR25DRAFT_304533</name>
</gene>
<keyword evidence="2" id="KW-1185">Reference proteome</keyword>
<evidence type="ECO:0000313" key="2">
    <source>
        <dbReference type="Proteomes" id="UP000799755"/>
    </source>
</evidence>
<organism evidence="1 2">
    <name type="scientific">Lindgomyces ingoldianus</name>
    <dbReference type="NCBI Taxonomy" id="673940"/>
    <lineage>
        <taxon>Eukaryota</taxon>
        <taxon>Fungi</taxon>
        <taxon>Dikarya</taxon>
        <taxon>Ascomycota</taxon>
        <taxon>Pezizomycotina</taxon>
        <taxon>Dothideomycetes</taxon>
        <taxon>Pleosporomycetidae</taxon>
        <taxon>Pleosporales</taxon>
        <taxon>Lindgomycetaceae</taxon>
        <taxon>Lindgomyces</taxon>
    </lineage>
</organism>
<dbReference type="EMBL" id="MU003512">
    <property type="protein sequence ID" value="KAF2469461.1"/>
    <property type="molecule type" value="Genomic_DNA"/>
</dbReference>
<dbReference type="Proteomes" id="UP000799755">
    <property type="component" value="Unassembled WGS sequence"/>
</dbReference>
<comment type="caution">
    <text evidence="1">The sequence shown here is derived from an EMBL/GenBank/DDBJ whole genome shotgun (WGS) entry which is preliminary data.</text>
</comment>
<evidence type="ECO:0000313" key="1">
    <source>
        <dbReference type="EMBL" id="KAF2469461.1"/>
    </source>
</evidence>
<reference evidence="1" key="1">
    <citation type="journal article" date="2020" name="Stud. Mycol.">
        <title>101 Dothideomycetes genomes: a test case for predicting lifestyles and emergence of pathogens.</title>
        <authorList>
            <person name="Haridas S."/>
            <person name="Albert R."/>
            <person name="Binder M."/>
            <person name="Bloem J."/>
            <person name="Labutti K."/>
            <person name="Salamov A."/>
            <person name="Andreopoulos B."/>
            <person name="Baker S."/>
            <person name="Barry K."/>
            <person name="Bills G."/>
            <person name="Bluhm B."/>
            <person name="Cannon C."/>
            <person name="Castanera R."/>
            <person name="Culley D."/>
            <person name="Daum C."/>
            <person name="Ezra D."/>
            <person name="Gonzalez J."/>
            <person name="Henrissat B."/>
            <person name="Kuo A."/>
            <person name="Liang C."/>
            <person name="Lipzen A."/>
            <person name="Lutzoni F."/>
            <person name="Magnuson J."/>
            <person name="Mondo S."/>
            <person name="Nolan M."/>
            <person name="Ohm R."/>
            <person name="Pangilinan J."/>
            <person name="Park H.-J."/>
            <person name="Ramirez L."/>
            <person name="Alfaro M."/>
            <person name="Sun H."/>
            <person name="Tritt A."/>
            <person name="Yoshinaga Y."/>
            <person name="Zwiers L.-H."/>
            <person name="Turgeon B."/>
            <person name="Goodwin S."/>
            <person name="Spatafora J."/>
            <person name="Crous P."/>
            <person name="Grigoriev I."/>
        </authorList>
    </citation>
    <scope>NUCLEOTIDE SEQUENCE</scope>
    <source>
        <strain evidence="1">ATCC 200398</strain>
    </source>
</reference>
<protein>
    <submittedName>
        <fullName evidence="1">Uncharacterized protein</fullName>
    </submittedName>
</protein>
<accession>A0ACB6QTH2</accession>
<name>A0ACB6QTH2_9PLEO</name>